<evidence type="ECO:0000256" key="1">
    <source>
        <dbReference type="SAM" id="MobiDB-lite"/>
    </source>
</evidence>
<reference evidence="4" key="2">
    <citation type="submission" date="2015-01" db="EMBL/GenBank/DDBJ databases">
        <title>Evolutionary Origins and Diversification of the Mycorrhizal Mutualists.</title>
        <authorList>
            <consortium name="DOE Joint Genome Institute"/>
            <consortium name="Mycorrhizal Genomics Consortium"/>
            <person name="Kohler A."/>
            <person name="Kuo A."/>
            <person name="Nagy L.G."/>
            <person name="Floudas D."/>
            <person name="Copeland A."/>
            <person name="Barry K.W."/>
            <person name="Cichocki N."/>
            <person name="Veneault-Fourrey C."/>
            <person name="LaButti K."/>
            <person name="Lindquist E.A."/>
            <person name="Lipzen A."/>
            <person name="Lundell T."/>
            <person name="Morin E."/>
            <person name="Murat C."/>
            <person name="Riley R."/>
            <person name="Ohm R."/>
            <person name="Sun H."/>
            <person name="Tunlid A."/>
            <person name="Henrissat B."/>
            <person name="Grigoriev I.V."/>
            <person name="Hibbett D.S."/>
            <person name="Martin F."/>
        </authorList>
    </citation>
    <scope>NUCLEOTIDE SEQUENCE [LARGE SCALE GENOMIC DNA]</scope>
    <source>
        <strain evidence="4">MUT 4182</strain>
    </source>
</reference>
<dbReference type="GO" id="GO:0019905">
    <property type="term" value="F:syntaxin binding"/>
    <property type="evidence" value="ECO:0007669"/>
    <property type="project" value="TreeGrafter"/>
</dbReference>
<feature type="domain" description="Lethal giant larvae (Lgl)-like C-terminal" evidence="2">
    <location>
        <begin position="442"/>
        <end position="800"/>
    </location>
</feature>
<dbReference type="EMBL" id="KN823022">
    <property type="protein sequence ID" value="KIO26607.1"/>
    <property type="molecule type" value="Genomic_DNA"/>
</dbReference>
<name>A0A0C3LYV8_9AGAM</name>
<dbReference type="HOGENOM" id="CLU_330279_0_0_1"/>
<reference evidence="3 4" key="1">
    <citation type="submission" date="2014-04" db="EMBL/GenBank/DDBJ databases">
        <authorList>
            <consortium name="DOE Joint Genome Institute"/>
            <person name="Kuo A."/>
            <person name="Girlanda M."/>
            <person name="Perotto S."/>
            <person name="Kohler A."/>
            <person name="Nagy L.G."/>
            <person name="Floudas D."/>
            <person name="Copeland A."/>
            <person name="Barry K.W."/>
            <person name="Cichocki N."/>
            <person name="Veneault-Fourrey C."/>
            <person name="LaButti K."/>
            <person name="Lindquist E.A."/>
            <person name="Lipzen A."/>
            <person name="Lundell T."/>
            <person name="Morin E."/>
            <person name="Murat C."/>
            <person name="Sun H."/>
            <person name="Tunlid A."/>
            <person name="Henrissat B."/>
            <person name="Grigoriev I.V."/>
            <person name="Hibbett D.S."/>
            <person name="Martin F."/>
            <person name="Nordberg H.P."/>
            <person name="Cantor M.N."/>
            <person name="Hua S.X."/>
        </authorList>
    </citation>
    <scope>NUCLEOTIDE SEQUENCE [LARGE SCALE GENOMIC DNA]</scope>
    <source>
        <strain evidence="3 4">MUT 4182</strain>
    </source>
</reference>
<dbReference type="InterPro" id="IPR036322">
    <property type="entry name" value="WD40_repeat_dom_sf"/>
</dbReference>
<dbReference type="OrthoDB" id="19944at2759"/>
<dbReference type="GO" id="GO:0005096">
    <property type="term" value="F:GTPase activator activity"/>
    <property type="evidence" value="ECO:0007669"/>
    <property type="project" value="TreeGrafter"/>
</dbReference>
<dbReference type="GO" id="GO:0045159">
    <property type="term" value="F:myosin II binding"/>
    <property type="evidence" value="ECO:0007669"/>
    <property type="project" value="TreeGrafter"/>
</dbReference>
<dbReference type="GO" id="GO:0005737">
    <property type="term" value="C:cytoplasm"/>
    <property type="evidence" value="ECO:0007669"/>
    <property type="project" value="TreeGrafter"/>
</dbReference>
<dbReference type="GO" id="GO:0005886">
    <property type="term" value="C:plasma membrane"/>
    <property type="evidence" value="ECO:0007669"/>
    <property type="project" value="TreeGrafter"/>
</dbReference>
<feature type="non-terminal residue" evidence="3">
    <location>
        <position position="1"/>
    </location>
</feature>
<dbReference type="GO" id="GO:0006893">
    <property type="term" value="P:Golgi to plasma membrane transport"/>
    <property type="evidence" value="ECO:0007669"/>
    <property type="project" value="TreeGrafter"/>
</dbReference>
<dbReference type="Proteomes" id="UP000054248">
    <property type="component" value="Unassembled WGS sequence"/>
</dbReference>
<evidence type="ECO:0000313" key="3">
    <source>
        <dbReference type="EMBL" id="KIO26607.1"/>
    </source>
</evidence>
<organism evidence="3 4">
    <name type="scientific">Tulasnella calospora MUT 4182</name>
    <dbReference type="NCBI Taxonomy" id="1051891"/>
    <lineage>
        <taxon>Eukaryota</taxon>
        <taxon>Fungi</taxon>
        <taxon>Dikarya</taxon>
        <taxon>Basidiomycota</taxon>
        <taxon>Agaricomycotina</taxon>
        <taxon>Agaricomycetes</taxon>
        <taxon>Cantharellales</taxon>
        <taxon>Tulasnellaceae</taxon>
        <taxon>Tulasnella</taxon>
    </lineage>
</organism>
<dbReference type="InterPro" id="IPR013905">
    <property type="entry name" value="Lgl_C_dom"/>
</dbReference>
<dbReference type="STRING" id="1051891.A0A0C3LYV8"/>
<evidence type="ECO:0000313" key="4">
    <source>
        <dbReference type="Proteomes" id="UP000054248"/>
    </source>
</evidence>
<dbReference type="PANTHER" id="PTHR10241:SF25">
    <property type="entry name" value="TOMOSYN, ISOFORM C"/>
    <property type="match status" value="1"/>
</dbReference>
<accession>A0A0C3LYV8</accession>
<proteinExistence type="predicted"/>
<keyword evidence="4" id="KW-1185">Reference proteome</keyword>
<sequence length="869" mass="95955">PVDQSSGAQLSTLITPRCSWWWGIPGRSAYPYEREWNQAALLTLFQDLFTERYPPATSLSVHPSGHIISVGHLDGCISFWAVEDDDRPLAVRTLSEPFSFIDVNVPDPMALIDDLNDEDASSESPPRRQQQREPIFRLAWSGFPDFPPPKDPLYGAFASTTLTILGGTTASDQQGVTVLNFPGLVLPTPDMTAGPMSPSFSTRLPPSTRQALKKSLFPPESLDSATEPRSVYPSKLQVEDFCLVPRGNPHLNGLYDPTSIIILSSDTKAPKSVLNAFGFPPEPRDSSNMPAIDIYRNPLRRSRLPPKLNFTYSTSTRDISSCQIMVFQEREVFGRLVSGFVNNQNSEPMAETNSGRWIEGLRGGSGWSDFSGENAPDARLSKFDRHRMMILSHSDLTVRFYDISSQLLLSTEALRFEFPQVLPHLTLELARIIPLLPPADTLEIKSVHLASISTECAVVLSTGDVAIWRLQEPGLPSQTYNIPSEDSQVFVPLDPFVRRSERYVSSFQPFCLIRPPEAEADASVEVTASALSDVGFLAVAYRGNSLAVFDLRFPKVTLRTSWLPKSGDKDKLGPVTTLLWSFCGLGSDAHPRLRLIASYQHGITRVITLHVSPNSSDWEVVSEAGGKSVEAGHFYEAERSSPVDPLISTVIDGRKGDECLATPTAILKAEIDDPANVPTKKEKTELAHCFWVVAGTKEARCFENITGNQVGHVEWASKSKGFAGAIQTARVISRSGYQVLAVFHEGQKVSLYSLPDLDFIRVLDIQPSQDSTSTMTIACDQEGDYLILMRSEREMATPSLHYGTLFDFRRLKRPLIDLGEPRLQSPDEYPVPSLAPLLPQNTAGSFSSWIWGAPKLLRGSDLDALCESL</sequence>
<dbReference type="AlphaFoldDB" id="A0A0C3LYV8"/>
<dbReference type="PANTHER" id="PTHR10241">
    <property type="entry name" value="LETHAL 2 GIANT LARVAE PROTEIN"/>
    <property type="match status" value="1"/>
</dbReference>
<feature type="region of interest" description="Disordered" evidence="1">
    <location>
        <begin position="112"/>
        <end position="133"/>
    </location>
</feature>
<protein>
    <recommendedName>
        <fullName evidence="2">Lethal giant larvae (Lgl)-like C-terminal domain-containing protein</fullName>
    </recommendedName>
</protein>
<dbReference type="SUPFAM" id="SSF50978">
    <property type="entry name" value="WD40 repeat-like"/>
    <property type="match status" value="1"/>
</dbReference>
<gene>
    <name evidence="3" type="ORF">M407DRAFT_234840</name>
</gene>
<dbReference type="Pfam" id="PF08596">
    <property type="entry name" value="Lgl_C"/>
    <property type="match status" value="1"/>
</dbReference>
<dbReference type="GO" id="GO:0006887">
    <property type="term" value="P:exocytosis"/>
    <property type="evidence" value="ECO:0007669"/>
    <property type="project" value="TreeGrafter"/>
</dbReference>
<evidence type="ECO:0000259" key="2">
    <source>
        <dbReference type="Pfam" id="PF08596"/>
    </source>
</evidence>